<gene>
    <name evidence="3" type="ORF">VZ94_00480</name>
</gene>
<dbReference type="RefSeq" id="WP_045777708.1">
    <property type="nucleotide sequence ID" value="NZ_LAJX01000004.1"/>
</dbReference>
<evidence type="ECO:0000259" key="2">
    <source>
        <dbReference type="Pfam" id="PF18788"/>
    </source>
</evidence>
<dbReference type="EMBL" id="LAJX01000004">
    <property type="protein sequence ID" value="KJV08069.1"/>
    <property type="molecule type" value="Genomic_DNA"/>
</dbReference>
<evidence type="ECO:0000313" key="3">
    <source>
        <dbReference type="EMBL" id="KJV08069.1"/>
    </source>
</evidence>
<reference evidence="3 4" key="2">
    <citation type="journal article" date="2016" name="Microb. Ecol.">
        <title>Genome Characteristics of a Novel Type I Methanotroph (Sn10-6) Isolated from a Flooded Indian Rice Field.</title>
        <authorList>
            <person name="Rahalkar M.C."/>
            <person name="Pandit P.S."/>
            <person name="Dhakephalkar P.K."/>
            <person name="Pore S."/>
            <person name="Arora P."/>
            <person name="Kapse N."/>
        </authorList>
    </citation>
    <scope>NUCLEOTIDE SEQUENCE [LARGE SCALE GENOMIC DNA]</scope>
    <source>
        <strain evidence="3 4">Sn10-6</strain>
    </source>
</reference>
<evidence type="ECO:0000313" key="4">
    <source>
        <dbReference type="Proteomes" id="UP000033684"/>
    </source>
</evidence>
<protein>
    <recommendedName>
        <fullName evidence="2">Defence against restriction A N-terminal domain-containing protein</fullName>
    </recommendedName>
</protein>
<name>A0A0F3IR57_9GAMM</name>
<dbReference type="Pfam" id="PF18788">
    <property type="entry name" value="DarA_N"/>
    <property type="match status" value="1"/>
</dbReference>
<feature type="coiled-coil region" evidence="1">
    <location>
        <begin position="138"/>
        <end position="165"/>
    </location>
</feature>
<dbReference type="InterPro" id="IPR041140">
    <property type="entry name" value="DarA_N"/>
</dbReference>
<sequence>MSNTIPASNLLFNYEDLASDKDKATRTISKSFEKHHCPIAQVDVDAKAKRTSGINYREMNLVFADSQTVTLRIKQSGDVFQVLINKKLTPIKHQDNHEKAVIEIVNILDASRVKWQKKLAALQIEIPKGIKTPAPKMLEVLTAKRDGLKEVLTDLQQEIAQLKGVTT</sequence>
<keyword evidence="1" id="KW-0175">Coiled coil</keyword>
<dbReference type="AlphaFoldDB" id="A0A0F3IR57"/>
<proteinExistence type="predicted"/>
<keyword evidence="4" id="KW-1185">Reference proteome</keyword>
<comment type="caution">
    <text evidence="3">The sequence shown here is derived from an EMBL/GenBank/DDBJ whole genome shotgun (WGS) entry which is preliminary data.</text>
</comment>
<organism evidence="3 4">
    <name type="scientific">Methylocucumis oryzae</name>
    <dbReference type="NCBI Taxonomy" id="1632867"/>
    <lineage>
        <taxon>Bacteria</taxon>
        <taxon>Pseudomonadati</taxon>
        <taxon>Pseudomonadota</taxon>
        <taxon>Gammaproteobacteria</taxon>
        <taxon>Methylococcales</taxon>
        <taxon>Methylococcaceae</taxon>
        <taxon>Methylocucumis</taxon>
    </lineage>
</organism>
<dbReference type="OrthoDB" id="5569523at2"/>
<feature type="domain" description="Defence against restriction A N-terminal" evidence="2">
    <location>
        <begin position="12"/>
        <end position="110"/>
    </location>
</feature>
<dbReference type="Proteomes" id="UP000033684">
    <property type="component" value="Unassembled WGS sequence"/>
</dbReference>
<accession>A0A0F3IR57</accession>
<reference evidence="4" key="1">
    <citation type="submission" date="2015-03" db="EMBL/GenBank/DDBJ databases">
        <title>Draft genome sequence of a novel methanotroph (Sn10-6) isolated from flooded ricefield rhizosphere in India.</title>
        <authorList>
            <person name="Pandit P.S."/>
            <person name="Pore S.D."/>
            <person name="Arora P."/>
            <person name="Kapse N.G."/>
            <person name="Dhakephalkar P.K."/>
            <person name="Rahalkar M.C."/>
        </authorList>
    </citation>
    <scope>NUCLEOTIDE SEQUENCE [LARGE SCALE GENOMIC DNA]</scope>
    <source>
        <strain evidence="4">Sn10-6</strain>
    </source>
</reference>
<evidence type="ECO:0000256" key="1">
    <source>
        <dbReference type="SAM" id="Coils"/>
    </source>
</evidence>